<name>A0AAE9IX42_CAEBR</name>
<accession>A0AAE9IX42</accession>
<gene>
    <name evidence="1" type="ORF">L3Y34_014253</name>
</gene>
<dbReference type="AlphaFoldDB" id="A0AAE9IX42"/>
<protein>
    <submittedName>
        <fullName evidence="1">Uncharacterized protein</fullName>
    </submittedName>
</protein>
<sequence>MKSGESTTKYEEPFSEFFDTPMGQFSLNSEEPLEGFASLAIMNVQVRLWRKIDASTHRRLFHQKEQESKHI</sequence>
<evidence type="ECO:0000313" key="1">
    <source>
        <dbReference type="EMBL" id="ULU09742.1"/>
    </source>
</evidence>
<dbReference type="Proteomes" id="UP000827892">
    <property type="component" value="Chromosome I"/>
</dbReference>
<organism evidence="1 2">
    <name type="scientific">Caenorhabditis briggsae</name>
    <dbReference type="NCBI Taxonomy" id="6238"/>
    <lineage>
        <taxon>Eukaryota</taxon>
        <taxon>Metazoa</taxon>
        <taxon>Ecdysozoa</taxon>
        <taxon>Nematoda</taxon>
        <taxon>Chromadorea</taxon>
        <taxon>Rhabditida</taxon>
        <taxon>Rhabditina</taxon>
        <taxon>Rhabditomorpha</taxon>
        <taxon>Rhabditoidea</taxon>
        <taxon>Rhabditidae</taxon>
        <taxon>Peloderinae</taxon>
        <taxon>Caenorhabditis</taxon>
    </lineage>
</organism>
<reference evidence="1 2" key="1">
    <citation type="submission" date="2022-05" db="EMBL/GenBank/DDBJ databases">
        <title>Chromosome-level reference genomes for two strains of Caenorhabditis briggsae: an improved platform for comparative genomics.</title>
        <authorList>
            <person name="Stevens L."/>
            <person name="Andersen E.C."/>
        </authorList>
    </citation>
    <scope>NUCLEOTIDE SEQUENCE [LARGE SCALE GENOMIC DNA]</scope>
    <source>
        <strain evidence="1">QX1410_ONT</strain>
        <tissue evidence="1">Whole-organism</tissue>
    </source>
</reference>
<evidence type="ECO:0000313" key="2">
    <source>
        <dbReference type="Proteomes" id="UP000827892"/>
    </source>
</evidence>
<proteinExistence type="predicted"/>
<dbReference type="EMBL" id="CP090891">
    <property type="protein sequence ID" value="ULU09742.1"/>
    <property type="molecule type" value="Genomic_DNA"/>
</dbReference>